<gene>
    <name evidence="9" type="ordered locus">Ngar_c35840</name>
</gene>
<proteinExistence type="inferred from homology"/>
<evidence type="ECO:0000313" key="9">
    <source>
        <dbReference type="EMBL" id="AFU60497.1"/>
    </source>
</evidence>
<keyword evidence="4 7" id="KW-0812">Transmembrane</keyword>
<accession>K0IMQ9</accession>
<dbReference type="GO" id="GO:0015297">
    <property type="term" value="F:antiporter activity"/>
    <property type="evidence" value="ECO:0007669"/>
    <property type="project" value="InterPro"/>
</dbReference>
<dbReference type="InParanoid" id="K0IMQ9"/>
<comment type="similarity">
    <text evidence="2">Belongs to the monovalent cation:proton antiporter 2 (CPA2) transporter (TC 2.A.37) family.</text>
</comment>
<dbReference type="BioCyc" id="CNIT1237085:G1324-3585-MONOMER"/>
<feature type="transmembrane region" description="Helical" evidence="7">
    <location>
        <begin position="106"/>
        <end position="124"/>
    </location>
</feature>
<feature type="transmembrane region" description="Helical" evidence="7">
    <location>
        <begin position="45"/>
        <end position="66"/>
    </location>
</feature>
<dbReference type="PANTHER" id="PTHR42751">
    <property type="entry name" value="SODIUM/HYDROGEN EXCHANGER FAMILY/TRKA DOMAIN PROTEIN"/>
    <property type="match status" value="1"/>
</dbReference>
<dbReference type="STRING" id="1237085.Ngar_c35840"/>
<feature type="transmembrane region" description="Helical" evidence="7">
    <location>
        <begin position="286"/>
        <end position="306"/>
    </location>
</feature>
<dbReference type="KEGG" id="nga:Ngar_c35840"/>
<feature type="transmembrane region" description="Helical" evidence="7">
    <location>
        <begin position="208"/>
        <end position="241"/>
    </location>
</feature>
<evidence type="ECO:0000256" key="7">
    <source>
        <dbReference type="SAM" id="Phobius"/>
    </source>
</evidence>
<dbReference type="Proteomes" id="UP000008037">
    <property type="component" value="Chromosome"/>
</dbReference>
<keyword evidence="5 7" id="KW-1133">Transmembrane helix</keyword>
<dbReference type="EMBL" id="CP002408">
    <property type="protein sequence ID" value="AFU60497.1"/>
    <property type="molecule type" value="Genomic_DNA"/>
</dbReference>
<feature type="transmembrane region" description="Helical" evidence="7">
    <location>
        <begin position="78"/>
        <end position="100"/>
    </location>
</feature>
<reference evidence="9 10" key="1">
    <citation type="journal article" date="2012" name="Environ. Microbiol.">
        <title>The genome of the ammonia-oxidizing Candidatus Nitrososphaera gargensis: insights into metabolic versatility and environmental adaptations.</title>
        <authorList>
            <person name="Spang A."/>
            <person name="Poehlein A."/>
            <person name="Offre P."/>
            <person name="Zumbragel S."/>
            <person name="Haider S."/>
            <person name="Rychlik N."/>
            <person name="Nowka B."/>
            <person name="Schmeisser C."/>
            <person name="Lebedeva E.V."/>
            <person name="Rattei T."/>
            <person name="Bohm C."/>
            <person name="Schmid M."/>
            <person name="Galushko A."/>
            <person name="Hatzenpichler R."/>
            <person name="Weinmaier T."/>
            <person name="Daniel R."/>
            <person name="Schleper C."/>
            <person name="Spieck E."/>
            <person name="Streit W."/>
            <person name="Wagner M."/>
        </authorList>
    </citation>
    <scope>NUCLEOTIDE SEQUENCE [LARGE SCALE GENOMIC DNA]</scope>
    <source>
        <strain evidence="10">Ga9.2</strain>
    </source>
</reference>
<keyword evidence="3" id="KW-0813">Transport</keyword>
<organism evidence="9 10">
    <name type="scientific">Nitrososphaera gargensis (strain Ga9.2)</name>
    <dbReference type="NCBI Taxonomy" id="1237085"/>
    <lineage>
        <taxon>Archaea</taxon>
        <taxon>Nitrososphaerota</taxon>
        <taxon>Nitrososphaeria</taxon>
        <taxon>Nitrososphaerales</taxon>
        <taxon>Nitrososphaeraceae</taxon>
        <taxon>Nitrososphaera</taxon>
    </lineage>
</organism>
<feature type="transmembrane region" description="Helical" evidence="7">
    <location>
        <begin position="168"/>
        <end position="188"/>
    </location>
</feature>
<evidence type="ECO:0000313" key="10">
    <source>
        <dbReference type="Proteomes" id="UP000008037"/>
    </source>
</evidence>
<feature type="transmembrane region" description="Helical" evidence="7">
    <location>
        <begin position="347"/>
        <end position="366"/>
    </location>
</feature>
<dbReference type="InterPro" id="IPR006153">
    <property type="entry name" value="Cation/H_exchanger_TM"/>
</dbReference>
<dbReference type="InterPro" id="IPR038770">
    <property type="entry name" value="Na+/solute_symporter_sf"/>
</dbReference>
<evidence type="ECO:0000256" key="6">
    <source>
        <dbReference type="ARBA" id="ARBA00023136"/>
    </source>
</evidence>
<dbReference type="AlphaFoldDB" id="K0IMQ9"/>
<feature type="transmembrane region" description="Helical" evidence="7">
    <location>
        <begin position="261"/>
        <end position="279"/>
    </location>
</feature>
<evidence type="ECO:0000256" key="2">
    <source>
        <dbReference type="ARBA" id="ARBA00005551"/>
    </source>
</evidence>
<dbReference type="GO" id="GO:0016020">
    <property type="term" value="C:membrane"/>
    <property type="evidence" value="ECO:0007669"/>
    <property type="project" value="UniProtKB-SubCell"/>
</dbReference>
<protein>
    <submittedName>
        <fullName evidence="9">Monovalent cation/proton antiporter-2 family protein</fullName>
    </submittedName>
</protein>
<evidence type="ECO:0000256" key="3">
    <source>
        <dbReference type="ARBA" id="ARBA00022448"/>
    </source>
</evidence>
<name>K0IMQ9_NITGG</name>
<dbReference type="PANTHER" id="PTHR42751:SF3">
    <property type="entry name" value="SODIUM_GLUTAMATE SYMPORTER"/>
    <property type="match status" value="1"/>
</dbReference>
<dbReference type="GO" id="GO:1902600">
    <property type="term" value="P:proton transmembrane transport"/>
    <property type="evidence" value="ECO:0007669"/>
    <property type="project" value="InterPro"/>
</dbReference>
<evidence type="ECO:0000259" key="8">
    <source>
        <dbReference type="Pfam" id="PF00999"/>
    </source>
</evidence>
<dbReference type="OrthoDB" id="43518at2157"/>
<evidence type="ECO:0000256" key="4">
    <source>
        <dbReference type="ARBA" id="ARBA00022692"/>
    </source>
</evidence>
<evidence type="ECO:0000256" key="5">
    <source>
        <dbReference type="ARBA" id="ARBA00022989"/>
    </source>
</evidence>
<evidence type="ECO:0000256" key="1">
    <source>
        <dbReference type="ARBA" id="ARBA00004141"/>
    </source>
</evidence>
<keyword evidence="6 7" id="KW-0472">Membrane</keyword>
<dbReference type="Pfam" id="PF00999">
    <property type="entry name" value="Na_H_Exchanger"/>
    <property type="match status" value="1"/>
</dbReference>
<comment type="subcellular location">
    <subcellularLocation>
        <location evidence="1">Membrane</location>
        <topology evidence="1">Multi-pass membrane protein</topology>
    </subcellularLocation>
</comment>
<dbReference type="HOGENOM" id="CLU_005126_1_2_2"/>
<sequence>MVVAAIMLAITFKLKQPMVIGYIAAGMIIGPYTPPFSLVRSPETLNLFAELGIIMLLFVTGTEFPIAKLRSVGRISIVTALAESIGTLLIVFFIAQNLGFSFYDSVFLALALSITSTVVTIRILEDVGLIRDKSSTLILGMLIVEDIVAISVLGVMQSFVTAGGNLSIANIAITLGIVGGFIGGVTIIGSKFVPRVIDRAGRTNDYALLLITILGLAFGLSFLANGLGMSVVIGAFLAGVLVAESKSAAVARIITIPLRDMFAALFFISIGALMDVSLIPTYIVSAIILILTSFASKFLIVTGILVRGGYDNTTALRSGLGIAATKGELSLVIGKGGQDVGAISSSVLPMLGVVTIVTSFIGPFIIRVGSRFKLSEPTEEVDSKKEKEKEES</sequence>
<feature type="transmembrane region" description="Helical" evidence="7">
    <location>
        <begin position="136"/>
        <end position="156"/>
    </location>
</feature>
<dbReference type="Gene3D" id="1.20.1530.20">
    <property type="match status" value="1"/>
</dbReference>
<keyword evidence="10" id="KW-1185">Reference proteome</keyword>
<feature type="domain" description="Cation/H+ exchanger transmembrane" evidence="8">
    <location>
        <begin position="3"/>
        <end position="366"/>
    </location>
</feature>